<evidence type="ECO:0000259" key="1">
    <source>
        <dbReference type="Pfam" id="PF17390"/>
    </source>
</evidence>
<reference evidence="2" key="1">
    <citation type="submission" date="2021-04" db="EMBL/GenBank/DDBJ databases">
        <title>Draft genome of Fusarium avenaceum strain F156N33, isolated from an atmospheric sample in Virginia.</title>
        <authorList>
            <person name="Yang S."/>
            <person name="Vinatzer B.A."/>
            <person name="Coleman J."/>
        </authorList>
    </citation>
    <scope>NUCLEOTIDE SEQUENCE</scope>
    <source>
        <strain evidence="2">F156N33</strain>
    </source>
</reference>
<organism evidence="2 3">
    <name type="scientific">Fusarium avenaceum</name>
    <dbReference type="NCBI Taxonomy" id="40199"/>
    <lineage>
        <taxon>Eukaryota</taxon>
        <taxon>Fungi</taxon>
        <taxon>Dikarya</taxon>
        <taxon>Ascomycota</taxon>
        <taxon>Pezizomycotina</taxon>
        <taxon>Sordariomycetes</taxon>
        <taxon>Hypocreomycetidae</taxon>
        <taxon>Hypocreales</taxon>
        <taxon>Nectriaceae</taxon>
        <taxon>Fusarium</taxon>
        <taxon>Fusarium tricinctum species complex</taxon>
    </lineage>
</organism>
<dbReference type="EMBL" id="JAGPUO010000007">
    <property type="protein sequence ID" value="KAG5661296.1"/>
    <property type="molecule type" value="Genomic_DNA"/>
</dbReference>
<sequence length="804" mass="88114">MQSSSNSEADPMFVSPIRVLRTSGKVQVGKDLSHLALVHDESRSAPELVLDYGRCEGGFPVFDITSVSAPDGQSHVTFKVTYSETIEGIDHEQGDGPFFLFSNAMDCYRVCTHHAGVSQETQTVKSRFIQASQRYQKITLIEPNTSLVFSGIAFLSVRPQAALKAKFRCNDETINLIWRDGVHTVDMCTVEREETVPAWEVVDEGTRVFAGHWAPCRQGTRWSNKKVTFQAKVEECGASWAVRMITNGLIFCLDTRSRRLSAVEGLSDQSCIIPSIERGSWELPDALDLSGWFTVETLAVDDSLSVTIQGQEVATVTGIHVKAMLGDRLDNVGSVALGGPPGWTTLYRDLLVENLEGQTLYQNSMLPKDAERTYADFQVGTNKLPCIIDGAKRDRACFGGDVFVTGRSLAYSTANLDAWKGSIELLLSHQNKDGYLGNLSPIQAPEHTGPDEPPYYGHYSLTYALLLVVSIKDYWMHSGDRALVDKVFHQLQRQIGFTKTFLNSDGLVDAPPYLSMTWFPMGGPIFGVSTGLNLAYLDALDAMALISPDRETGSMYSSQAKSLRETIVRVLWNGERGTMRPALPLEADGVFQDVNAYAATLGVSPHDSRTADNIFPPDESLPSVFRGVDKWNKFGLASPYASGFALEALLAKHEGERAKGLLSKVWGAMANQDNPNYSGAHWEAIKTDGTPFNHDVSLAHGWSTWPVFLLPRYLAGVYPLEAGWKKIGVAPVLAGLDMVEYSLETPQGYVRVCLYIDEPKKTGVIKVLIPEGTTAVVEAPNGWTLATEASIQGDGTEVSVEILG</sequence>
<dbReference type="InterPro" id="IPR035398">
    <property type="entry name" value="Bac_rhamnosid_C"/>
</dbReference>
<comment type="caution">
    <text evidence="2">The sequence shown here is derived from an EMBL/GenBank/DDBJ whole genome shotgun (WGS) entry which is preliminary data.</text>
</comment>
<keyword evidence="3" id="KW-1185">Reference proteome</keyword>
<dbReference type="InterPro" id="IPR012341">
    <property type="entry name" value="6hp_glycosidase-like_sf"/>
</dbReference>
<dbReference type="Pfam" id="PF17390">
    <property type="entry name" value="Bac_rhamnosid_C"/>
    <property type="match status" value="1"/>
</dbReference>
<proteinExistence type="predicted"/>
<dbReference type="SUPFAM" id="SSF48208">
    <property type="entry name" value="Six-hairpin glycosidases"/>
    <property type="match status" value="1"/>
</dbReference>
<dbReference type="PANTHER" id="PTHR34987:SF4">
    <property type="entry name" value="ALPHA-L-RHAMNOSIDASE C-TERMINAL DOMAIN-CONTAINING PROTEIN"/>
    <property type="match status" value="1"/>
</dbReference>
<dbReference type="GO" id="GO:0005975">
    <property type="term" value="P:carbohydrate metabolic process"/>
    <property type="evidence" value="ECO:0007669"/>
    <property type="project" value="InterPro"/>
</dbReference>
<accession>A0A9P7H2D4</accession>
<feature type="domain" description="Alpha-L-rhamnosidase C-terminal" evidence="1">
    <location>
        <begin position="716"/>
        <end position="781"/>
    </location>
</feature>
<gene>
    <name evidence="2" type="ORF">KAF25_005418</name>
</gene>
<protein>
    <recommendedName>
        <fullName evidence="1">Alpha-L-rhamnosidase C-terminal domain-containing protein</fullName>
    </recommendedName>
</protein>
<dbReference type="GO" id="GO:0003824">
    <property type="term" value="F:catalytic activity"/>
    <property type="evidence" value="ECO:0007669"/>
    <property type="project" value="UniProtKB-ARBA"/>
</dbReference>
<name>A0A9P7H2D4_9HYPO</name>
<evidence type="ECO:0000313" key="3">
    <source>
        <dbReference type="Proteomes" id="UP000782241"/>
    </source>
</evidence>
<dbReference type="InterPro" id="IPR008928">
    <property type="entry name" value="6-hairpin_glycosidase_sf"/>
</dbReference>
<dbReference type="Gene3D" id="2.60.420.10">
    <property type="entry name" value="Maltose phosphorylase, domain 3"/>
    <property type="match status" value="1"/>
</dbReference>
<dbReference type="PANTHER" id="PTHR34987">
    <property type="entry name" value="C, PUTATIVE (AFU_ORTHOLOGUE AFUA_3G02880)-RELATED"/>
    <property type="match status" value="1"/>
</dbReference>
<dbReference type="Gene3D" id="1.50.10.10">
    <property type="match status" value="1"/>
</dbReference>
<dbReference type="Proteomes" id="UP000782241">
    <property type="component" value="Unassembled WGS sequence"/>
</dbReference>
<dbReference type="AlphaFoldDB" id="A0A9P7H2D4"/>
<evidence type="ECO:0000313" key="2">
    <source>
        <dbReference type="EMBL" id="KAG5661296.1"/>
    </source>
</evidence>